<dbReference type="AlphaFoldDB" id="A0A2P6VEJ8"/>
<protein>
    <submittedName>
        <fullName evidence="5">ACCUMULATION AND REPLICATION OF CHLOROPLASTS chloroplastic</fullName>
    </submittedName>
</protein>
<organism evidence="5 6">
    <name type="scientific">Micractinium conductrix</name>
    <dbReference type="NCBI Taxonomy" id="554055"/>
    <lineage>
        <taxon>Eukaryota</taxon>
        <taxon>Viridiplantae</taxon>
        <taxon>Chlorophyta</taxon>
        <taxon>core chlorophytes</taxon>
        <taxon>Trebouxiophyceae</taxon>
        <taxon>Chlorellales</taxon>
        <taxon>Chlorellaceae</taxon>
        <taxon>Chlorella clade</taxon>
        <taxon>Micractinium</taxon>
    </lineage>
</organism>
<feature type="compositionally biased region" description="Pro residues" evidence="1">
    <location>
        <begin position="628"/>
        <end position="643"/>
    </location>
</feature>
<dbReference type="InterPro" id="IPR025344">
    <property type="entry name" value="CDP1-like_IMS"/>
</dbReference>
<proteinExistence type="predicted"/>
<feature type="domain" description="Plastid division protein CDP1-like 1st alpha solenoid" evidence="4">
    <location>
        <begin position="149"/>
        <end position="279"/>
    </location>
</feature>
<accession>A0A2P6VEJ8</accession>
<keyword evidence="6" id="KW-1185">Reference proteome</keyword>
<feature type="compositionally biased region" description="Low complexity" evidence="1">
    <location>
        <begin position="544"/>
        <end position="567"/>
    </location>
</feature>
<dbReference type="EMBL" id="LHPF02000010">
    <property type="protein sequence ID" value="PSC72514.1"/>
    <property type="molecule type" value="Genomic_DNA"/>
</dbReference>
<dbReference type="Pfam" id="PF25515">
    <property type="entry name" value="Arm_PDR"/>
    <property type="match status" value="1"/>
</dbReference>
<dbReference type="Pfam" id="PF13355">
    <property type="entry name" value="ARC6-like_IMS"/>
    <property type="match status" value="1"/>
</dbReference>
<evidence type="ECO:0000259" key="4">
    <source>
        <dbReference type="Pfam" id="PF25515"/>
    </source>
</evidence>
<dbReference type="PANTHER" id="PTHR33925:SF1">
    <property type="entry name" value="PROTEIN ACCUMULATION AND REPLICATION OF CHLOROPLASTS 6, CHLOROPLASTIC"/>
    <property type="match status" value="1"/>
</dbReference>
<dbReference type="InterPro" id="IPR057137">
    <property type="entry name" value="CDP1-like_a_solenoid_2"/>
</dbReference>
<evidence type="ECO:0000313" key="6">
    <source>
        <dbReference type="Proteomes" id="UP000239649"/>
    </source>
</evidence>
<evidence type="ECO:0000259" key="3">
    <source>
        <dbReference type="Pfam" id="PF23468"/>
    </source>
</evidence>
<gene>
    <name evidence="5" type="ORF">C2E20_4193</name>
</gene>
<feature type="region of interest" description="Disordered" evidence="1">
    <location>
        <begin position="544"/>
        <end position="576"/>
    </location>
</feature>
<sequence>MASVGRCSRSLGPCAGLGPPPLHQRLGAVRAQRGVRPGRRTVRPELGNAGGRRVLRVAASSEPQQLRGGEAMALPLDYYKMLDVSGVCSRDSLARALEKSLSNPPHVGYSQQCLLARGSVLKRAVETLLDVQGRRAYDDALRTGEITEDVPDEFVPGVLALLLEAGDAQTVVVAGEEWLATHRRDPRARDVALSTALAHRTVAQDLVRKHGDAASACAMLEVALALLRQHRASGSLQGEVATALAELQPALACQLVALPVERFQERERGLQVAIAVLSGPPGGKRAMPKQQFLDRLAESLTAAEQLELYKAAGSRFAELPSELYEIALAYIAEAAIQGQPVLLEKALGALAASAAAVPPGALGQASDSGVRQLAERRAIDERHRRQVAYAVCQLLLGESQSAADALGLLPGANPAAKCERSMLAFIKANSPDREDLLPGMCVLAQRWVADVALGSFRGTQGAPFSLEGWFEDEGVRRYLMRRQMGPAAASPLVGAARRAATAAFSPLVSGLAGVLSLMGLLYDPQRQVEQEEAEEEEEALLQQEAAAHAHAAAAPAAALPAQREAAPGVGGDVPAGRSHAELTQAAAAPDMSSVDMRAARQARPKAIRPADLKPRHTARPELTAAVAAPPPSPPAPVAMPPSVPEAGPGEEFDANVAFAMQPIEQLTPLEGEERMWDSGEVKTIRWGRLAATVVLLASGGFLLGRCLLLRSTTAQQLVAAAPAAAPVAAAAAQQAAPRLTLSRAEAAAMIARWQAAKAAALGPQHDTKGLPAVLRGEVLQQWRDRAAQIQQKGWHYLHTMEGSQVNSVSVDAAAGVARVSATFREAVVAHRGAAEDVQAFRSEYSVDYELAKEGRDWVITAAAVKY</sequence>
<dbReference type="InterPro" id="IPR058032">
    <property type="entry name" value="CDP1-like_a_solenoid_1"/>
</dbReference>
<evidence type="ECO:0000313" key="5">
    <source>
        <dbReference type="EMBL" id="PSC72514.1"/>
    </source>
</evidence>
<dbReference type="Pfam" id="PF23468">
    <property type="entry name" value="ARC6"/>
    <property type="match status" value="1"/>
</dbReference>
<feature type="region of interest" description="Disordered" evidence="1">
    <location>
        <begin position="625"/>
        <end position="650"/>
    </location>
</feature>
<evidence type="ECO:0000259" key="2">
    <source>
        <dbReference type="Pfam" id="PF13355"/>
    </source>
</evidence>
<dbReference type="InterPro" id="IPR044685">
    <property type="entry name" value="CPD1-like"/>
</dbReference>
<dbReference type="OrthoDB" id="512200at2759"/>
<feature type="domain" description="Plastid division protein CDP1-like IMS" evidence="2">
    <location>
        <begin position="746"/>
        <end position="860"/>
    </location>
</feature>
<reference evidence="5 6" key="1">
    <citation type="journal article" date="2018" name="Plant J.">
        <title>Genome sequences of Chlorella sorokiniana UTEX 1602 and Micractinium conductrix SAG 241.80: implications to maltose excretion by a green alga.</title>
        <authorList>
            <person name="Arriola M.B."/>
            <person name="Velmurugan N."/>
            <person name="Zhang Y."/>
            <person name="Plunkett M.H."/>
            <person name="Hondzo H."/>
            <person name="Barney B.M."/>
        </authorList>
    </citation>
    <scope>NUCLEOTIDE SEQUENCE [LARGE SCALE GENOMIC DNA]</scope>
    <source>
        <strain evidence="5 6">SAG 241.80</strain>
    </source>
</reference>
<evidence type="ECO:0000256" key="1">
    <source>
        <dbReference type="SAM" id="MobiDB-lite"/>
    </source>
</evidence>
<comment type="caution">
    <text evidence="5">The sequence shown here is derived from an EMBL/GenBank/DDBJ whole genome shotgun (WGS) entry which is preliminary data.</text>
</comment>
<dbReference type="Proteomes" id="UP000239649">
    <property type="component" value="Unassembled WGS sequence"/>
</dbReference>
<dbReference type="PANTHER" id="PTHR33925">
    <property type="entry name" value="PLASTID DIVISION PROTEIN CDP1, CHLOROPLASTIC-RELATED"/>
    <property type="match status" value="1"/>
</dbReference>
<dbReference type="STRING" id="554055.A0A2P6VEJ8"/>
<name>A0A2P6VEJ8_9CHLO</name>
<feature type="domain" description="Plastid division protein CDP1-like 2nd alpha solenoid" evidence="3">
    <location>
        <begin position="300"/>
        <end position="499"/>
    </location>
</feature>